<keyword evidence="5" id="KW-0413">Isomerase</keyword>
<feature type="chain" id="PRO_5012688018" description="protein disulfide-isomerase" evidence="8">
    <location>
        <begin position="19"/>
        <end position="434"/>
    </location>
</feature>
<keyword evidence="11" id="KW-1185">Reference proteome</keyword>
<dbReference type="GO" id="GO:0005788">
    <property type="term" value="C:endoplasmic reticulum lumen"/>
    <property type="evidence" value="ECO:0007669"/>
    <property type="project" value="UniProtKB-SubCell"/>
</dbReference>
<dbReference type="GO" id="GO:0034976">
    <property type="term" value="P:response to endoplasmic reticulum stress"/>
    <property type="evidence" value="ECO:0007669"/>
    <property type="project" value="TreeGrafter"/>
</dbReference>
<dbReference type="EC" id="5.3.4.1" evidence="3"/>
<evidence type="ECO:0000259" key="9">
    <source>
        <dbReference type="PROSITE" id="PS51352"/>
    </source>
</evidence>
<dbReference type="Pfam" id="PF00085">
    <property type="entry name" value="Thioredoxin"/>
    <property type="match status" value="1"/>
</dbReference>
<dbReference type="Proteomes" id="UP000193560">
    <property type="component" value="Unassembled WGS sequence"/>
</dbReference>
<evidence type="ECO:0000256" key="4">
    <source>
        <dbReference type="ARBA" id="ARBA00023157"/>
    </source>
</evidence>
<keyword evidence="4" id="KW-1015">Disulfide bond</keyword>
<protein>
    <recommendedName>
        <fullName evidence="3">protein disulfide-isomerase</fullName>
        <ecNumber evidence="3">5.3.4.1</ecNumber>
    </recommendedName>
</protein>
<keyword evidence="8" id="KW-0732">Signal</keyword>
<dbReference type="Gene3D" id="3.40.30.10">
    <property type="entry name" value="Glutaredoxin"/>
    <property type="match status" value="2"/>
</dbReference>
<dbReference type="AlphaFoldDB" id="A0A1X2I714"/>
<comment type="caution">
    <text evidence="10">The sequence shown here is derived from an EMBL/GenBank/DDBJ whole genome shotgun (WGS) entry which is preliminary data.</text>
</comment>
<dbReference type="PANTHER" id="PTHR45815:SF3">
    <property type="entry name" value="PROTEIN DISULFIDE-ISOMERASE A6"/>
    <property type="match status" value="1"/>
</dbReference>
<dbReference type="CDD" id="cd03002">
    <property type="entry name" value="PDI_a_MPD1_like"/>
    <property type="match status" value="1"/>
</dbReference>
<keyword evidence="6" id="KW-0676">Redox-active center</keyword>
<feature type="domain" description="Thioredoxin" evidence="9">
    <location>
        <begin position="8"/>
        <end position="140"/>
    </location>
</feature>
<evidence type="ECO:0000256" key="8">
    <source>
        <dbReference type="SAM" id="SignalP"/>
    </source>
</evidence>
<comment type="catalytic activity">
    <reaction evidence="1">
        <text>Catalyzes the rearrangement of -S-S- bonds in proteins.</text>
        <dbReference type="EC" id="5.3.4.1"/>
    </reaction>
</comment>
<feature type="region of interest" description="Disordered" evidence="7">
    <location>
        <begin position="258"/>
        <end position="278"/>
    </location>
</feature>
<dbReference type="OrthoDB" id="427280at2759"/>
<accession>A0A1X2I714</accession>
<dbReference type="EMBL" id="MCGE01000024">
    <property type="protein sequence ID" value="ORZ10554.1"/>
    <property type="molecule type" value="Genomic_DNA"/>
</dbReference>
<dbReference type="InterPro" id="IPR013766">
    <property type="entry name" value="Thioredoxin_domain"/>
</dbReference>
<sequence>MLLKAALLLCANAALSMAMYSNRDAVVELTSKNFKQEVLNNDKLVAVEFYAPWCGHCQKLAPEWKKAANNLKGLVTVAAINCDEDSNKPLCGQYDIKGFPTIKTFRPSVNKKGARTKYPTDYQGPREARPLVDHLLSMQPSNVRLIKGDASKVKSKASIFLDDFLETKNSTLPKVILFTDKPTTTPLYKALSVDFGNGRLLMGEVKKAEKKVLDIFGINKFPTLLVLKPGEDNQPSVYDGKLKYQPLYDHLSTFALESTNSQQNGKTESKKEKTAPAAEPYVKPTVEELGTNETLQKQCATSGNTICAIAIVTPEEKDESITLLNEINDQNTNPLFRFGWMTNDKAADIIKQLDLVEDYPGLFILHASKQMFRPYIGAWDNKSITRWLGQIASGRVQAFTYSGDLKVTDTGAIDDKLEQQTDKVADEKPVRDEL</sequence>
<evidence type="ECO:0000313" key="10">
    <source>
        <dbReference type="EMBL" id="ORZ10554.1"/>
    </source>
</evidence>
<evidence type="ECO:0000256" key="6">
    <source>
        <dbReference type="ARBA" id="ARBA00023284"/>
    </source>
</evidence>
<dbReference type="STRING" id="90262.A0A1X2I714"/>
<name>A0A1X2I714_9FUNG</name>
<dbReference type="InterPro" id="IPR057305">
    <property type="entry name" value="Thioredox_PDIA6_C"/>
</dbReference>
<evidence type="ECO:0000256" key="7">
    <source>
        <dbReference type="SAM" id="MobiDB-lite"/>
    </source>
</evidence>
<dbReference type="PROSITE" id="PS51352">
    <property type="entry name" value="THIOREDOXIN_2"/>
    <property type="match status" value="1"/>
</dbReference>
<dbReference type="InterPro" id="IPR036249">
    <property type="entry name" value="Thioredoxin-like_sf"/>
</dbReference>
<evidence type="ECO:0000256" key="3">
    <source>
        <dbReference type="ARBA" id="ARBA00012723"/>
    </source>
</evidence>
<dbReference type="PANTHER" id="PTHR45815">
    <property type="entry name" value="PROTEIN DISULFIDE-ISOMERASE A6"/>
    <property type="match status" value="1"/>
</dbReference>
<dbReference type="SUPFAM" id="SSF52833">
    <property type="entry name" value="Thioredoxin-like"/>
    <property type="match status" value="3"/>
</dbReference>
<reference evidence="10 11" key="1">
    <citation type="submission" date="2016-07" db="EMBL/GenBank/DDBJ databases">
        <title>Pervasive Adenine N6-methylation of Active Genes in Fungi.</title>
        <authorList>
            <consortium name="DOE Joint Genome Institute"/>
            <person name="Mondo S.J."/>
            <person name="Dannebaum R.O."/>
            <person name="Kuo R.C."/>
            <person name="Labutti K."/>
            <person name="Haridas S."/>
            <person name="Kuo A."/>
            <person name="Salamov A."/>
            <person name="Ahrendt S.R."/>
            <person name="Lipzen A."/>
            <person name="Sullivan W."/>
            <person name="Andreopoulos W.B."/>
            <person name="Clum A."/>
            <person name="Lindquist E."/>
            <person name="Daum C."/>
            <person name="Ramamoorthy G.K."/>
            <person name="Gryganskyi A."/>
            <person name="Culley D."/>
            <person name="Magnuson J.K."/>
            <person name="James T.Y."/>
            <person name="O'Malley M.A."/>
            <person name="Stajich J.E."/>
            <person name="Spatafora J.W."/>
            <person name="Visel A."/>
            <person name="Grigoriev I.V."/>
        </authorList>
    </citation>
    <scope>NUCLEOTIDE SEQUENCE [LARGE SCALE GENOMIC DNA]</scope>
    <source>
        <strain evidence="10 11">NRRL 1336</strain>
    </source>
</reference>
<gene>
    <name evidence="10" type="ORF">BCR42DRAFT_494567</name>
</gene>
<feature type="signal peptide" evidence="8">
    <location>
        <begin position="1"/>
        <end position="18"/>
    </location>
</feature>
<organism evidence="10 11">
    <name type="scientific">Absidia repens</name>
    <dbReference type="NCBI Taxonomy" id="90262"/>
    <lineage>
        <taxon>Eukaryota</taxon>
        <taxon>Fungi</taxon>
        <taxon>Fungi incertae sedis</taxon>
        <taxon>Mucoromycota</taxon>
        <taxon>Mucoromycotina</taxon>
        <taxon>Mucoromycetes</taxon>
        <taxon>Mucorales</taxon>
        <taxon>Cunninghamellaceae</taxon>
        <taxon>Absidia</taxon>
    </lineage>
</organism>
<evidence type="ECO:0000313" key="11">
    <source>
        <dbReference type="Proteomes" id="UP000193560"/>
    </source>
</evidence>
<dbReference type="PRINTS" id="PR00421">
    <property type="entry name" value="THIOREDOXIN"/>
</dbReference>
<dbReference type="Pfam" id="PF24541">
    <property type="entry name" value="Thioredox_PDIA6_C"/>
    <property type="match status" value="1"/>
</dbReference>
<dbReference type="GO" id="GO:0015035">
    <property type="term" value="F:protein-disulfide reductase activity"/>
    <property type="evidence" value="ECO:0007669"/>
    <property type="project" value="TreeGrafter"/>
</dbReference>
<evidence type="ECO:0000256" key="5">
    <source>
        <dbReference type="ARBA" id="ARBA00023235"/>
    </source>
</evidence>
<dbReference type="GO" id="GO:0003756">
    <property type="term" value="F:protein disulfide isomerase activity"/>
    <property type="evidence" value="ECO:0007669"/>
    <property type="project" value="UniProtKB-EC"/>
</dbReference>
<proteinExistence type="predicted"/>
<comment type="subcellular location">
    <subcellularLocation>
        <location evidence="2">Endoplasmic reticulum lumen</location>
    </subcellularLocation>
</comment>
<evidence type="ECO:0000256" key="2">
    <source>
        <dbReference type="ARBA" id="ARBA00004319"/>
    </source>
</evidence>
<evidence type="ECO:0000256" key="1">
    <source>
        <dbReference type="ARBA" id="ARBA00001182"/>
    </source>
</evidence>